<dbReference type="EMBL" id="JSYN01000020">
    <property type="protein sequence ID" value="KIA92334.1"/>
    <property type="molecule type" value="Genomic_DNA"/>
</dbReference>
<gene>
    <name evidence="1" type="ORF">OC25_16745</name>
</gene>
<dbReference type="AlphaFoldDB" id="A0A0C1FWT0"/>
<reference evidence="1 2" key="1">
    <citation type="submission" date="2014-10" db="EMBL/GenBank/DDBJ databases">
        <title>Pedobacter Kyungheensis.</title>
        <authorList>
            <person name="Anderson B.M."/>
            <person name="Newman J.D."/>
        </authorList>
    </citation>
    <scope>NUCLEOTIDE SEQUENCE [LARGE SCALE GENOMIC DNA]</scope>
    <source>
        <strain evidence="1 2">KACC 16221</strain>
    </source>
</reference>
<proteinExistence type="predicted"/>
<sequence length="135" mass="15474">MNNSLVQKTFNLIQMKKNIIAFTLFALLFYAGGEVSAQQKKEDKSKQDLRSFYKATLRVDSLKAGQVEKIQSDYKANLLVVERDTSVSGQLRQRRIKAMMNDRNNKLRVILTPLQLEKLVSPVERTVTEPTVKDN</sequence>
<accession>A0A0C1FWT0</accession>
<evidence type="ECO:0000313" key="2">
    <source>
        <dbReference type="Proteomes" id="UP000031246"/>
    </source>
</evidence>
<organism evidence="1 2">
    <name type="scientific">Pedobacter kyungheensis</name>
    <dbReference type="NCBI Taxonomy" id="1069985"/>
    <lineage>
        <taxon>Bacteria</taxon>
        <taxon>Pseudomonadati</taxon>
        <taxon>Bacteroidota</taxon>
        <taxon>Sphingobacteriia</taxon>
        <taxon>Sphingobacteriales</taxon>
        <taxon>Sphingobacteriaceae</taxon>
        <taxon>Pedobacter</taxon>
    </lineage>
</organism>
<comment type="caution">
    <text evidence="1">The sequence shown here is derived from an EMBL/GenBank/DDBJ whole genome shotgun (WGS) entry which is preliminary data.</text>
</comment>
<keyword evidence="2" id="KW-1185">Reference proteome</keyword>
<name>A0A0C1FWT0_9SPHI</name>
<evidence type="ECO:0000313" key="1">
    <source>
        <dbReference type="EMBL" id="KIA92334.1"/>
    </source>
</evidence>
<dbReference type="Proteomes" id="UP000031246">
    <property type="component" value="Unassembled WGS sequence"/>
</dbReference>
<protein>
    <submittedName>
        <fullName evidence="1">Uncharacterized protein</fullName>
    </submittedName>
</protein>